<dbReference type="GO" id="GO:0008234">
    <property type="term" value="F:cysteine-type peptidase activity"/>
    <property type="evidence" value="ECO:0007669"/>
    <property type="project" value="UniProtKB-KW"/>
</dbReference>
<dbReference type="AlphaFoldDB" id="A0A088MYA9"/>
<evidence type="ECO:0000256" key="9">
    <source>
        <dbReference type="ARBA" id="ARBA00023288"/>
    </source>
</evidence>
<dbReference type="Pfam" id="PF00877">
    <property type="entry name" value="NLPC_P60"/>
    <property type="match status" value="1"/>
</dbReference>
<dbReference type="InterPro" id="IPR052062">
    <property type="entry name" value="Murein_DD/LD_carboxypeptidase"/>
</dbReference>
<evidence type="ECO:0000256" key="8">
    <source>
        <dbReference type="ARBA" id="ARBA00023139"/>
    </source>
</evidence>
<evidence type="ECO:0000256" key="3">
    <source>
        <dbReference type="ARBA" id="ARBA00022670"/>
    </source>
</evidence>
<dbReference type="PANTHER" id="PTHR47360:SF3">
    <property type="entry name" value="MUREIN DD-ENDOPEPTIDASE MEPS_MUREIN LD-CARBOXYPEPTIDASE"/>
    <property type="match status" value="1"/>
</dbReference>
<dbReference type="PROSITE" id="PS51935">
    <property type="entry name" value="NLPC_P60"/>
    <property type="match status" value="1"/>
</dbReference>
<keyword evidence="8" id="KW-0564">Palmitate</keyword>
<gene>
    <name evidence="11" type="ORF">IM45_878</name>
</gene>
<dbReference type="InterPro" id="IPR038765">
    <property type="entry name" value="Papain-like_cys_pep_sf"/>
</dbReference>
<dbReference type="OrthoDB" id="9807055at2"/>
<feature type="domain" description="NlpC/P60" evidence="10">
    <location>
        <begin position="64"/>
        <end position="187"/>
    </location>
</feature>
<evidence type="ECO:0000256" key="4">
    <source>
        <dbReference type="ARBA" id="ARBA00022729"/>
    </source>
</evidence>
<comment type="similarity">
    <text evidence="2">Belongs to the peptidase C40 family.</text>
</comment>
<dbReference type="InterPro" id="IPR000064">
    <property type="entry name" value="NLP_P60_dom"/>
</dbReference>
<keyword evidence="3" id="KW-0645">Protease</keyword>
<dbReference type="eggNOG" id="COG0791">
    <property type="taxonomic scope" value="Bacteria"/>
</dbReference>
<accession>A0A088MYA9</accession>
<sequence length="191" mass="21966">MLKYQYILRSIQQVIFTVAIAVFFSACSNDHKSKLTMDTVYNSTHCFQQASKNELTFEAIINNFDRKSKILNQYAKWKGVRYRLGGISKRGIDCSAFVQHTFSEQFGLKLPRSTIHQKKLGITIHSTQLLPGDLVFFKFNTHSIGSHVGIYLDNDLFVHAATSSGVMISNINDWYWKVCYREARRILRNGT</sequence>
<name>A0A088MYA9_9GAMM</name>
<evidence type="ECO:0000256" key="2">
    <source>
        <dbReference type="ARBA" id="ARBA00007074"/>
    </source>
</evidence>
<evidence type="ECO:0000256" key="7">
    <source>
        <dbReference type="ARBA" id="ARBA00023136"/>
    </source>
</evidence>
<proteinExistence type="inferred from homology"/>
<evidence type="ECO:0000256" key="6">
    <source>
        <dbReference type="ARBA" id="ARBA00022807"/>
    </source>
</evidence>
<keyword evidence="5" id="KW-0378">Hydrolase</keyword>
<reference evidence="11 12" key="1">
    <citation type="journal article" date="2014" name="MBio">
        <title>Differential genome evolution between companion symbionts in an insect-bacterial symbiosis.</title>
        <authorList>
            <person name="Bennett G.M."/>
            <person name="McCutcheon J.P."/>
            <person name="MacDonald B.R."/>
            <person name="Romanovicz D."/>
            <person name="Moran N.A."/>
        </authorList>
    </citation>
    <scope>NUCLEOTIDE SEQUENCE [LARGE SCALE GENOMIC DNA]</scope>
    <source>
        <strain evidence="11 12">BGSS</strain>
    </source>
</reference>
<dbReference type="NCBIfam" id="NF008096">
    <property type="entry name" value="PRK10838.1"/>
    <property type="match status" value="1"/>
</dbReference>
<dbReference type="GO" id="GO:0016020">
    <property type="term" value="C:membrane"/>
    <property type="evidence" value="ECO:0007669"/>
    <property type="project" value="UniProtKB-SubCell"/>
</dbReference>
<dbReference type="RefSeq" id="WP_038498732.1">
    <property type="nucleotide sequence ID" value="NZ_CP008985.1"/>
</dbReference>
<evidence type="ECO:0000259" key="10">
    <source>
        <dbReference type="PROSITE" id="PS51935"/>
    </source>
</evidence>
<evidence type="ECO:0000313" key="12">
    <source>
        <dbReference type="Proteomes" id="UP000067325"/>
    </source>
</evidence>
<dbReference type="SUPFAM" id="SSF54001">
    <property type="entry name" value="Cysteine proteinases"/>
    <property type="match status" value="1"/>
</dbReference>
<evidence type="ECO:0000256" key="1">
    <source>
        <dbReference type="ARBA" id="ARBA00004635"/>
    </source>
</evidence>
<dbReference type="Gene3D" id="3.90.1720.10">
    <property type="entry name" value="endopeptidase domain like (from Nostoc punctiforme)"/>
    <property type="match status" value="1"/>
</dbReference>
<evidence type="ECO:0000256" key="5">
    <source>
        <dbReference type="ARBA" id="ARBA00022801"/>
    </source>
</evidence>
<dbReference type="KEGG" id="bcib:IM45_878"/>
<keyword evidence="6" id="KW-0788">Thiol protease</keyword>
<keyword evidence="4" id="KW-0732">Signal</keyword>
<keyword evidence="7" id="KW-0472">Membrane</keyword>
<comment type="subcellular location">
    <subcellularLocation>
        <location evidence="1">Membrane</location>
        <topology evidence="1">Lipid-anchor</topology>
    </subcellularLocation>
</comment>
<evidence type="ECO:0000313" key="11">
    <source>
        <dbReference type="EMBL" id="AIN47310.1"/>
    </source>
</evidence>
<organism evidence="11 12">
    <name type="scientific">Candidatus Palibaumannia cicadellinicola</name>
    <dbReference type="NCBI Taxonomy" id="186490"/>
    <lineage>
        <taxon>Bacteria</taxon>
        <taxon>Pseudomonadati</taxon>
        <taxon>Pseudomonadota</taxon>
        <taxon>Gammaproteobacteria</taxon>
        <taxon>Candidatus Palibaumannia</taxon>
    </lineage>
</organism>
<dbReference type="GO" id="GO:0006508">
    <property type="term" value="P:proteolysis"/>
    <property type="evidence" value="ECO:0007669"/>
    <property type="project" value="UniProtKB-KW"/>
</dbReference>
<protein>
    <recommendedName>
        <fullName evidence="10">NlpC/P60 domain-containing protein</fullName>
    </recommendedName>
</protein>
<dbReference type="PANTHER" id="PTHR47360">
    <property type="entry name" value="MUREIN DD-ENDOPEPTIDASE MEPS/MUREIN LD-CARBOXYPEPTIDASE"/>
    <property type="match status" value="1"/>
</dbReference>
<dbReference type="EMBL" id="CP008985">
    <property type="protein sequence ID" value="AIN47310.1"/>
    <property type="molecule type" value="Genomic_DNA"/>
</dbReference>
<dbReference type="Proteomes" id="UP000067325">
    <property type="component" value="Chromosome"/>
</dbReference>
<keyword evidence="9" id="KW-0449">Lipoprotein</keyword>
<dbReference type="PROSITE" id="PS51257">
    <property type="entry name" value="PROKAR_LIPOPROTEIN"/>
    <property type="match status" value="1"/>
</dbReference>